<dbReference type="Proteomes" id="UP000248856">
    <property type="component" value="Unassembled WGS sequence"/>
</dbReference>
<organism evidence="1 2">
    <name type="scientific">Paracidovorax anthurii</name>
    <dbReference type="NCBI Taxonomy" id="78229"/>
    <lineage>
        <taxon>Bacteria</taxon>
        <taxon>Pseudomonadati</taxon>
        <taxon>Pseudomonadota</taxon>
        <taxon>Betaproteobacteria</taxon>
        <taxon>Burkholderiales</taxon>
        <taxon>Comamonadaceae</taxon>
        <taxon>Paracidovorax</taxon>
    </lineage>
</organism>
<evidence type="ECO:0000313" key="2">
    <source>
        <dbReference type="Proteomes" id="UP000248856"/>
    </source>
</evidence>
<dbReference type="EMBL" id="QLTA01000100">
    <property type="protein sequence ID" value="RAR71406.1"/>
    <property type="molecule type" value="Genomic_DNA"/>
</dbReference>
<dbReference type="AlphaFoldDB" id="A0A328YMU7"/>
<keyword evidence="2" id="KW-1185">Reference proteome</keyword>
<proteinExistence type="predicted"/>
<gene>
    <name evidence="1" type="ORF">AX018_11002</name>
</gene>
<protein>
    <submittedName>
        <fullName evidence="1">Uncharacterized protein</fullName>
    </submittedName>
</protein>
<accession>A0A328YMU7</accession>
<name>A0A328YMU7_9BURK</name>
<reference evidence="1 2" key="1">
    <citation type="submission" date="2018-06" db="EMBL/GenBank/DDBJ databases">
        <title>Genomic Encyclopedia of Archaeal and Bacterial Type Strains, Phase II (KMG-II): from individual species to whole genera.</title>
        <authorList>
            <person name="Goeker M."/>
        </authorList>
    </citation>
    <scope>NUCLEOTIDE SEQUENCE [LARGE SCALE GENOMIC DNA]</scope>
    <source>
        <strain evidence="1 2">CFPB 3232</strain>
    </source>
</reference>
<comment type="caution">
    <text evidence="1">The sequence shown here is derived from an EMBL/GenBank/DDBJ whole genome shotgun (WGS) entry which is preliminary data.</text>
</comment>
<sequence>MQVSIDQGSFDDTAKSQFLEEWLNHLNRSGPQRAGGAFKADADAIQLVNSGDMVLFDVGGYQYAFPSEPPGKSRYGLIADLKAARWPETPDFGKSRDRMSSHIVNPAPRQRIFQALCNSSLANSLTETEQPEKNDLQQDIRIITARIVTFQYVNALDRWEKLRGAAVFSGGAKEKLEEASRFLASLHKSMELTPGCSDAAQQLPSSSGAITWGRLSTVLDEATKTGTVRVYEVGPREHVQQMSTVARNANSLALAASLVATAPTSGAAADAAIGYSRQAIGRATTLERVPSVVGYTIGGKQTFGWVFGPRPWLDPKGSIDVEQMLKPYDLTVDLSVPIWWPSIKLKVTTLWGPSPQDLVRGALKTDTADTQSVGVKMSRRTPDYDWFTQSITGTPSRAPKIMNVAGGPINACTPSTLLVSGRNVWRTAKVLVLGQLLDGDAITIAPDMDGVVLSIPAITPLAGGQERDPSLHLMTPFGRDLYTNLAYASSPSGDDCKPKKAEAAPGLTKVSIDSISPSLVFRLPGDFSIDFNGKNLDKITRVTLHGQPGALQPTGTTQLTVLFTTAGTSAIPASDAIPLEFFSKKGANEEKIDSRLARIVR</sequence>
<evidence type="ECO:0000313" key="1">
    <source>
        <dbReference type="EMBL" id="RAR71406.1"/>
    </source>
</evidence>